<dbReference type="InterPro" id="IPR050090">
    <property type="entry name" value="Tyrosine_recombinase_XerCD"/>
</dbReference>
<dbReference type="InterPro" id="IPR011010">
    <property type="entry name" value="DNA_brk_join_enz"/>
</dbReference>
<sequence>MNWSKKNVFVVPRPIPRHRLMFRLLAATGLRVSELIALQWRHLRLDGSEPCVRVRRALAKGRVEPPKTKYGRRDVPLDPELVSELREWRRASEWAGEEELVFPSLRGTPLMVENLRRRVLRPAAEETGAPWAGFHTFRHTCASMLFENGKNAKQVQTWLGHHSPSFTVDTYVHLLRDGPGEPLSLSAELEKCQQGVSQSHVIPPDSAEALLVDPALEPTTAD</sequence>
<dbReference type="AlphaFoldDB" id="A0A6J4SK33"/>
<organism evidence="3">
    <name type="scientific">uncultured Solirubrobacterales bacterium</name>
    <dbReference type="NCBI Taxonomy" id="768556"/>
    <lineage>
        <taxon>Bacteria</taxon>
        <taxon>Bacillati</taxon>
        <taxon>Actinomycetota</taxon>
        <taxon>Thermoleophilia</taxon>
        <taxon>Solirubrobacterales</taxon>
        <taxon>environmental samples</taxon>
    </lineage>
</organism>
<dbReference type="GO" id="GO:0006310">
    <property type="term" value="P:DNA recombination"/>
    <property type="evidence" value="ECO:0007669"/>
    <property type="project" value="UniProtKB-KW"/>
</dbReference>
<dbReference type="PROSITE" id="PS51898">
    <property type="entry name" value="TYR_RECOMBINASE"/>
    <property type="match status" value="1"/>
</dbReference>
<reference evidence="3" key="1">
    <citation type="submission" date="2020-02" db="EMBL/GenBank/DDBJ databases">
        <authorList>
            <person name="Meier V. D."/>
        </authorList>
    </citation>
    <scope>NUCLEOTIDE SEQUENCE</scope>
    <source>
        <strain evidence="3">AVDCRST_MAG17</strain>
    </source>
</reference>
<name>A0A6J4SK33_9ACTN</name>
<dbReference type="EMBL" id="CADCVV010000066">
    <property type="protein sequence ID" value="CAA9493815.1"/>
    <property type="molecule type" value="Genomic_DNA"/>
</dbReference>
<dbReference type="Pfam" id="PF00589">
    <property type="entry name" value="Phage_integrase"/>
    <property type="match status" value="1"/>
</dbReference>
<gene>
    <name evidence="3" type="ORF">AVDCRST_MAG17-942</name>
</gene>
<evidence type="ECO:0000259" key="2">
    <source>
        <dbReference type="PROSITE" id="PS51898"/>
    </source>
</evidence>
<protein>
    <submittedName>
        <fullName evidence="3">Site-specific tyrosine recombinase XerD</fullName>
    </submittedName>
</protein>
<dbReference type="SUPFAM" id="SSF56349">
    <property type="entry name" value="DNA breaking-rejoining enzymes"/>
    <property type="match status" value="1"/>
</dbReference>
<dbReference type="CDD" id="cd01189">
    <property type="entry name" value="INT_ICEBs1_C_like"/>
    <property type="match status" value="1"/>
</dbReference>
<evidence type="ECO:0000313" key="3">
    <source>
        <dbReference type="EMBL" id="CAA9493815.1"/>
    </source>
</evidence>
<dbReference type="GO" id="GO:0003677">
    <property type="term" value="F:DNA binding"/>
    <property type="evidence" value="ECO:0007669"/>
    <property type="project" value="InterPro"/>
</dbReference>
<keyword evidence="1" id="KW-0233">DNA recombination</keyword>
<dbReference type="GO" id="GO:0015074">
    <property type="term" value="P:DNA integration"/>
    <property type="evidence" value="ECO:0007669"/>
    <property type="project" value="InterPro"/>
</dbReference>
<dbReference type="InterPro" id="IPR013762">
    <property type="entry name" value="Integrase-like_cat_sf"/>
</dbReference>
<proteinExistence type="predicted"/>
<dbReference type="Gene3D" id="1.10.443.10">
    <property type="entry name" value="Intergrase catalytic core"/>
    <property type="match status" value="1"/>
</dbReference>
<feature type="domain" description="Tyr recombinase" evidence="2">
    <location>
        <begin position="1"/>
        <end position="184"/>
    </location>
</feature>
<dbReference type="PANTHER" id="PTHR30349">
    <property type="entry name" value="PHAGE INTEGRASE-RELATED"/>
    <property type="match status" value="1"/>
</dbReference>
<evidence type="ECO:0000256" key="1">
    <source>
        <dbReference type="ARBA" id="ARBA00023172"/>
    </source>
</evidence>
<accession>A0A6J4SK33</accession>
<dbReference type="PANTHER" id="PTHR30349:SF64">
    <property type="entry name" value="PROPHAGE INTEGRASE INTD-RELATED"/>
    <property type="match status" value="1"/>
</dbReference>
<dbReference type="InterPro" id="IPR002104">
    <property type="entry name" value="Integrase_catalytic"/>
</dbReference>